<gene>
    <name evidence="1" type="ORF">V0288_18545</name>
</gene>
<proteinExistence type="predicted"/>
<dbReference type="Proteomes" id="UP001328733">
    <property type="component" value="Unassembled WGS sequence"/>
</dbReference>
<dbReference type="InterPro" id="IPR025477">
    <property type="entry name" value="DUF4327"/>
</dbReference>
<reference evidence="1 2" key="1">
    <citation type="submission" date="2024-01" db="EMBL/GenBank/DDBJ databases">
        <title>Genomic insights into the taxonomy and metabolism of the cyanobacterium Pannus brasiliensis CCIBt3594.</title>
        <authorList>
            <person name="Machado M."/>
            <person name="Botero N.B."/>
            <person name="Andreote A.P.D."/>
            <person name="Feitosa A.M.T."/>
            <person name="Popin R."/>
            <person name="Sivonen K."/>
            <person name="Fiore M.F."/>
        </authorList>
    </citation>
    <scope>NUCLEOTIDE SEQUENCE [LARGE SCALE GENOMIC DNA]</scope>
    <source>
        <strain evidence="1 2">CCIBt3594</strain>
    </source>
</reference>
<dbReference type="EMBL" id="JBAFSM010000041">
    <property type="protein sequence ID" value="MEG3439132.1"/>
    <property type="molecule type" value="Genomic_DNA"/>
</dbReference>
<accession>A0AAW9QXU7</accession>
<keyword evidence="2" id="KW-1185">Reference proteome</keyword>
<evidence type="ECO:0000313" key="2">
    <source>
        <dbReference type="Proteomes" id="UP001328733"/>
    </source>
</evidence>
<dbReference type="RefSeq" id="WP_332866614.1">
    <property type="nucleotide sequence ID" value="NZ_JBAFSM010000041.1"/>
</dbReference>
<dbReference type="AlphaFoldDB" id="A0AAW9QXU7"/>
<protein>
    <submittedName>
        <fullName evidence="1">DUF4327 family protein</fullName>
    </submittedName>
</protein>
<sequence length="75" mass="8924">MQAINRGYSIETIREETRHLVEKGRVSRQQKLYTLCQYFSSGEWRCIEGELEENDFLPRDRVIDLIGGESWESDR</sequence>
<organism evidence="1 2">
    <name type="scientific">Pannus brasiliensis CCIBt3594</name>
    <dbReference type="NCBI Taxonomy" id="1427578"/>
    <lineage>
        <taxon>Bacteria</taxon>
        <taxon>Bacillati</taxon>
        <taxon>Cyanobacteriota</taxon>
        <taxon>Cyanophyceae</taxon>
        <taxon>Oscillatoriophycideae</taxon>
        <taxon>Chroococcales</taxon>
        <taxon>Microcystaceae</taxon>
        <taxon>Pannus</taxon>
    </lineage>
</organism>
<name>A0AAW9QXU7_9CHRO</name>
<evidence type="ECO:0000313" key="1">
    <source>
        <dbReference type="EMBL" id="MEG3439132.1"/>
    </source>
</evidence>
<comment type="caution">
    <text evidence="1">The sequence shown here is derived from an EMBL/GenBank/DDBJ whole genome shotgun (WGS) entry which is preliminary data.</text>
</comment>
<dbReference type="Pfam" id="PF14217">
    <property type="entry name" value="DUF4327"/>
    <property type="match status" value="1"/>
</dbReference>